<dbReference type="SUPFAM" id="SSF53448">
    <property type="entry name" value="Nucleotide-diphospho-sugar transferases"/>
    <property type="match status" value="1"/>
</dbReference>
<dbReference type="EMBL" id="CAJNIZ010015658">
    <property type="protein sequence ID" value="CAE7376253.1"/>
    <property type="molecule type" value="Genomic_DNA"/>
</dbReference>
<dbReference type="Proteomes" id="UP000649617">
    <property type="component" value="Unassembled WGS sequence"/>
</dbReference>
<keyword evidence="3" id="KW-1185">Reference proteome</keyword>
<evidence type="ECO:0000313" key="2">
    <source>
        <dbReference type="EMBL" id="CAE7376253.1"/>
    </source>
</evidence>
<reference evidence="2" key="1">
    <citation type="submission" date="2021-02" db="EMBL/GenBank/DDBJ databases">
        <authorList>
            <person name="Dougan E. K."/>
            <person name="Rhodes N."/>
            <person name="Thang M."/>
            <person name="Chan C."/>
        </authorList>
    </citation>
    <scope>NUCLEOTIDE SEQUENCE</scope>
</reference>
<gene>
    <name evidence="2" type="ORF">SPIL2461_LOCUS9144</name>
</gene>
<feature type="signal peptide" evidence="1">
    <location>
        <begin position="1"/>
        <end position="23"/>
    </location>
</feature>
<dbReference type="OrthoDB" id="409543at2759"/>
<dbReference type="Gene3D" id="3.90.550.20">
    <property type="match status" value="1"/>
</dbReference>
<organism evidence="2 3">
    <name type="scientific">Symbiodinium pilosum</name>
    <name type="common">Dinoflagellate</name>
    <dbReference type="NCBI Taxonomy" id="2952"/>
    <lineage>
        <taxon>Eukaryota</taxon>
        <taxon>Sar</taxon>
        <taxon>Alveolata</taxon>
        <taxon>Dinophyceae</taxon>
        <taxon>Suessiales</taxon>
        <taxon>Symbiodiniaceae</taxon>
        <taxon>Symbiodinium</taxon>
    </lineage>
</organism>
<dbReference type="InterPro" id="IPR029044">
    <property type="entry name" value="Nucleotide-diphossugar_trans"/>
</dbReference>
<keyword evidence="1" id="KW-0732">Signal</keyword>
<protein>
    <recommendedName>
        <fullName evidence="4">Alpha 1,4-glycosyltransferase domain-containing protein</fullName>
    </recommendedName>
</protein>
<dbReference type="AlphaFoldDB" id="A0A812Q428"/>
<sequence length="239" mass="26824">MAVAGVWTNLVFIAFVQLIFVQAELDECAAVQVGTPKVRALDRTSPEFLAFMKEVDAKMVPIEAPHLLNERCIDMMRQLAKTKGTLKRRVDIHTGAFFQEGSFNESSDLVRKLRLAPMSFLATQDLKKVKLHFWSNLSPDSSAVQEIFGPFFQNPAYAKSIKISQFVPDKECSKVFPTTPGMASTLRDIYEAQTNPTSISDLMRVTVLHNYGGAWIDSDVLLIRDMTPILEEEFGLQTC</sequence>
<name>A0A812Q428_SYMPI</name>
<dbReference type="InterPro" id="IPR007577">
    <property type="entry name" value="GlycoTrfase_DXD_sugar-bd_CS"/>
</dbReference>
<comment type="caution">
    <text evidence="2">The sequence shown here is derived from an EMBL/GenBank/DDBJ whole genome shotgun (WGS) entry which is preliminary data.</text>
</comment>
<proteinExistence type="predicted"/>
<accession>A0A812Q428</accession>
<evidence type="ECO:0000256" key="1">
    <source>
        <dbReference type="SAM" id="SignalP"/>
    </source>
</evidence>
<evidence type="ECO:0008006" key="4">
    <source>
        <dbReference type="Google" id="ProtNLM"/>
    </source>
</evidence>
<feature type="chain" id="PRO_5032995448" description="Alpha 1,4-glycosyltransferase domain-containing protein" evidence="1">
    <location>
        <begin position="24"/>
        <end position="239"/>
    </location>
</feature>
<dbReference type="Pfam" id="PF04488">
    <property type="entry name" value="Gly_transf_sug"/>
    <property type="match status" value="1"/>
</dbReference>
<evidence type="ECO:0000313" key="3">
    <source>
        <dbReference type="Proteomes" id="UP000649617"/>
    </source>
</evidence>